<keyword evidence="1" id="KW-0411">Iron-sulfur</keyword>
<dbReference type="PANTHER" id="PTHR43513:SF3">
    <property type="entry name" value="DIHYDROOROTATE DEHYDROGENASE B (NAD(+)), ELECTRON TRANSFER SUBUNIT-RELATED"/>
    <property type="match status" value="1"/>
</dbReference>
<accession>A0A919N2V1</accession>
<feature type="binding site" evidence="1">
    <location>
        <position position="259"/>
    </location>
    <ligand>
        <name>[2Fe-2S] cluster</name>
        <dbReference type="ChEBI" id="CHEBI:190135"/>
    </ligand>
</feature>
<keyword evidence="1" id="KW-0479">Metal-binding</keyword>
<dbReference type="CDD" id="cd06221">
    <property type="entry name" value="sulfite_reductase_like"/>
    <property type="match status" value="1"/>
</dbReference>
<proteinExistence type="predicted"/>
<sequence length="279" mass="29220">MLNSLPASAAAGVATPVPYRVTRRRAETADTVTLDLMPAGPPLRPFQPGQFAMLTAYGIGEVPISVSGEGRGRLVHTVRSVGAVTAALHDCRRGDVVGVRGPFGTDWDVGSARGGDVVVVAGGIGLAPLRPVVEVLLARRSEFGRVAVLAGARTPADLLYRDDLRRWAAAVPVEVVVDRPDGGWKGRTGLVTTLIPEVGVDPAATVAFVCGPEAMMPPVARALIARGVPATAVRVSLERTMRCGAGWCGHCQLGPLLLCRDGPVVRYADVESLLTVREL</sequence>
<feature type="binding site" evidence="1">
    <location>
        <position position="251"/>
    </location>
    <ligand>
        <name>[2Fe-2S] cluster</name>
        <dbReference type="ChEBI" id="CHEBI:190135"/>
    </ligand>
</feature>
<gene>
    <name evidence="3" type="ORF">Ari01nite_95170</name>
</gene>
<dbReference type="InterPro" id="IPR050353">
    <property type="entry name" value="PyrK_electron_transfer"/>
</dbReference>
<dbReference type="InterPro" id="IPR012165">
    <property type="entry name" value="Cyt_c3_hydrogenase_gsu"/>
</dbReference>
<dbReference type="InterPro" id="IPR017938">
    <property type="entry name" value="Riboflavin_synthase-like_b-brl"/>
</dbReference>
<evidence type="ECO:0000259" key="2">
    <source>
        <dbReference type="PROSITE" id="PS51384"/>
    </source>
</evidence>
<dbReference type="PANTHER" id="PTHR43513">
    <property type="entry name" value="DIHYDROOROTATE DEHYDROGENASE B (NAD(+)), ELECTRON TRANSFER SUBUNIT"/>
    <property type="match status" value="1"/>
</dbReference>
<dbReference type="InterPro" id="IPR001709">
    <property type="entry name" value="Flavoprot_Pyr_Nucl_cyt_Rdtase"/>
</dbReference>
<dbReference type="InterPro" id="IPR039261">
    <property type="entry name" value="FNR_nucleotide-bd"/>
</dbReference>
<dbReference type="SUPFAM" id="SSF63380">
    <property type="entry name" value="Riboflavin synthase domain-like"/>
    <property type="match status" value="1"/>
</dbReference>
<evidence type="ECO:0000256" key="1">
    <source>
        <dbReference type="PIRSR" id="PIRSR006816-2"/>
    </source>
</evidence>
<dbReference type="PIRSF" id="PIRSF006816">
    <property type="entry name" value="Cyc3_hyd_g"/>
    <property type="match status" value="1"/>
</dbReference>
<dbReference type="Pfam" id="PF00175">
    <property type="entry name" value="NAD_binding_1"/>
    <property type="match status" value="1"/>
</dbReference>
<dbReference type="InterPro" id="IPR017927">
    <property type="entry name" value="FAD-bd_FR_type"/>
</dbReference>
<name>A0A919N2V1_9ACTN</name>
<dbReference type="PRINTS" id="PR00371">
    <property type="entry name" value="FPNCR"/>
</dbReference>
<dbReference type="Proteomes" id="UP000636960">
    <property type="component" value="Unassembled WGS sequence"/>
</dbReference>
<dbReference type="GO" id="GO:0050660">
    <property type="term" value="F:flavin adenine dinucleotide binding"/>
    <property type="evidence" value="ECO:0007669"/>
    <property type="project" value="InterPro"/>
</dbReference>
<dbReference type="InterPro" id="IPR001433">
    <property type="entry name" value="OxRdtase_FAD/NAD-bd"/>
</dbReference>
<comment type="caution">
    <text evidence="3">The sequence shown here is derived from an EMBL/GenBank/DDBJ whole genome shotgun (WGS) entry which is preliminary data.</text>
</comment>
<feature type="binding site" evidence="1">
    <location>
        <position position="248"/>
    </location>
    <ligand>
        <name>[2Fe-2S] cluster</name>
        <dbReference type="ChEBI" id="CHEBI:190135"/>
    </ligand>
</feature>
<dbReference type="AlphaFoldDB" id="A0A919N2V1"/>
<dbReference type="InterPro" id="IPR019480">
    <property type="entry name" value="Dihydroorotate_DH_Fe-S-bd"/>
</dbReference>
<dbReference type="Gene3D" id="2.40.30.10">
    <property type="entry name" value="Translation factors"/>
    <property type="match status" value="1"/>
</dbReference>
<dbReference type="GO" id="GO:0051537">
    <property type="term" value="F:2 iron, 2 sulfur cluster binding"/>
    <property type="evidence" value="ECO:0007669"/>
    <property type="project" value="UniProtKB-KW"/>
</dbReference>
<protein>
    <submittedName>
        <fullName evidence="3">Oxidoreductase</fullName>
    </submittedName>
</protein>
<dbReference type="Gene3D" id="3.40.50.80">
    <property type="entry name" value="Nucleotide-binding domain of ferredoxin-NADP reductase (FNR) module"/>
    <property type="match status" value="1"/>
</dbReference>
<evidence type="ECO:0000313" key="3">
    <source>
        <dbReference type="EMBL" id="GIF02053.1"/>
    </source>
</evidence>
<dbReference type="SUPFAM" id="SSF52343">
    <property type="entry name" value="Ferredoxin reductase-like, C-terminal NADP-linked domain"/>
    <property type="match status" value="1"/>
</dbReference>
<keyword evidence="1" id="KW-0408">Iron</keyword>
<keyword evidence="4" id="KW-1185">Reference proteome</keyword>
<comment type="cofactor">
    <cofactor evidence="1">
        <name>[2Fe-2S] cluster</name>
        <dbReference type="ChEBI" id="CHEBI:190135"/>
    </cofactor>
    <text evidence="1">Binds 1 [2Fe-2S] cluster per subunit.</text>
</comment>
<feature type="domain" description="FAD-binding FR-type" evidence="2">
    <location>
        <begin position="14"/>
        <end position="109"/>
    </location>
</feature>
<dbReference type="GO" id="GO:0046872">
    <property type="term" value="F:metal ion binding"/>
    <property type="evidence" value="ECO:0007669"/>
    <property type="project" value="UniProtKB-KW"/>
</dbReference>
<evidence type="ECO:0000313" key="4">
    <source>
        <dbReference type="Proteomes" id="UP000636960"/>
    </source>
</evidence>
<dbReference type="GO" id="GO:0006221">
    <property type="term" value="P:pyrimidine nucleotide biosynthetic process"/>
    <property type="evidence" value="ECO:0007669"/>
    <property type="project" value="InterPro"/>
</dbReference>
<keyword evidence="1" id="KW-0001">2Fe-2S</keyword>
<dbReference type="PROSITE" id="PS51384">
    <property type="entry name" value="FAD_FR"/>
    <property type="match status" value="1"/>
</dbReference>
<dbReference type="Pfam" id="PF10418">
    <property type="entry name" value="DHODB_Fe-S_bind"/>
    <property type="match status" value="1"/>
</dbReference>
<dbReference type="EMBL" id="BOMV01000119">
    <property type="protein sequence ID" value="GIF02053.1"/>
    <property type="molecule type" value="Genomic_DNA"/>
</dbReference>
<dbReference type="PRINTS" id="PR00410">
    <property type="entry name" value="PHEHYDRXLASE"/>
</dbReference>
<dbReference type="GO" id="GO:0016491">
    <property type="term" value="F:oxidoreductase activity"/>
    <property type="evidence" value="ECO:0007669"/>
    <property type="project" value="InterPro"/>
</dbReference>
<organism evidence="3 4">
    <name type="scientific">Paractinoplanes rishiriensis</name>
    <dbReference type="NCBI Taxonomy" id="1050105"/>
    <lineage>
        <taxon>Bacteria</taxon>
        <taxon>Bacillati</taxon>
        <taxon>Actinomycetota</taxon>
        <taxon>Actinomycetes</taxon>
        <taxon>Micromonosporales</taxon>
        <taxon>Micromonosporaceae</taxon>
        <taxon>Paractinoplanes</taxon>
    </lineage>
</organism>
<reference evidence="3" key="1">
    <citation type="submission" date="2021-01" db="EMBL/GenBank/DDBJ databases">
        <title>Whole genome shotgun sequence of Actinoplanes rishiriensis NBRC 108556.</title>
        <authorList>
            <person name="Komaki H."/>
            <person name="Tamura T."/>
        </authorList>
    </citation>
    <scope>NUCLEOTIDE SEQUENCE</scope>
    <source>
        <strain evidence="3">NBRC 108556</strain>
    </source>
</reference>
<feature type="binding site" evidence="1">
    <location>
        <position position="243"/>
    </location>
    <ligand>
        <name>[2Fe-2S] cluster</name>
        <dbReference type="ChEBI" id="CHEBI:190135"/>
    </ligand>
</feature>